<dbReference type="CDD" id="cd18080">
    <property type="entry name" value="TrmD-like"/>
    <property type="match status" value="1"/>
</dbReference>
<evidence type="ECO:0000256" key="2">
    <source>
        <dbReference type="ARBA" id="ARBA00004496"/>
    </source>
</evidence>
<name>A0A2H3KPC1_9CHLR</name>
<comment type="similarity">
    <text evidence="3 15 17">Belongs to the RNA methyltransferase TrmD family.</text>
</comment>
<keyword evidence="7 15" id="KW-0963">Cytoplasm</keyword>
<dbReference type="InterPro" id="IPR029026">
    <property type="entry name" value="tRNA_m1G_MTases_N"/>
</dbReference>
<evidence type="ECO:0000256" key="9">
    <source>
        <dbReference type="ARBA" id="ARBA00022679"/>
    </source>
</evidence>
<dbReference type="FunFam" id="1.10.1270.20:FF:000002">
    <property type="entry name" value="tRNA (guanine-N(1)-)-methyltransferase"/>
    <property type="match status" value="1"/>
</dbReference>
<evidence type="ECO:0000259" key="18">
    <source>
        <dbReference type="Pfam" id="PF01746"/>
    </source>
</evidence>
<evidence type="ECO:0000256" key="13">
    <source>
        <dbReference type="ARBA" id="ARBA00033392"/>
    </source>
</evidence>
<evidence type="ECO:0000256" key="1">
    <source>
        <dbReference type="ARBA" id="ARBA00002634"/>
    </source>
</evidence>
<dbReference type="PIRSF" id="PIRSF000386">
    <property type="entry name" value="tRNA_mtase"/>
    <property type="match status" value="1"/>
</dbReference>
<dbReference type="NCBIfam" id="NF000648">
    <property type="entry name" value="PRK00026.1"/>
    <property type="match status" value="1"/>
</dbReference>
<evidence type="ECO:0000313" key="20">
    <source>
        <dbReference type="Proteomes" id="UP000220922"/>
    </source>
</evidence>
<dbReference type="OrthoDB" id="9807416at2"/>
<comment type="subunit">
    <text evidence="4 15 17">Homodimer.</text>
</comment>
<dbReference type="Gene3D" id="3.40.1280.10">
    <property type="match status" value="1"/>
</dbReference>
<dbReference type="GO" id="GO:0052906">
    <property type="term" value="F:tRNA (guanine(37)-N1)-methyltransferase activity"/>
    <property type="evidence" value="ECO:0007669"/>
    <property type="project" value="UniProtKB-UniRule"/>
</dbReference>
<protein>
    <recommendedName>
        <fullName evidence="6 15">tRNA (guanine-N(1)-)-methyltransferase</fullName>
        <ecNumber evidence="5 15">2.1.1.228</ecNumber>
    </recommendedName>
    <alternativeName>
        <fullName evidence="12 15">M1G-methyltransferase</fullName>
    </alternativeName>
    <alternativeName>
        <fullName evidence="13 15">tRNA [GM37] methyltransferase</fullName>
    </alternativeName>
</protein>
<dbReference type="NCBIfam" id="TIGR00088">
    <property type="entry name" value="trmD"/>
    <property type="match status" value="1"/>
</dbReference>
<comment type="function">
    <text evidence="1 15 17">Specifically methylates guanosine-37 in various tRNAs.</text>
</comment>
<dbReference type="PANTHER" id="PTHR46417:SF1">
    <property type="entry name" value="TRNA (GUANINE-N(1)-)-METHYLTRANSFERASE"/>
    <property type="match status" value="1"/>
</dbReference>
<keyword evidence="11 15" id="KW-0819">tRNA processing</keyword>
<evidence type="ECO:0000256" key="12">
    <source>
        <dbReference type="ARBA" id="ARBA00029736"/>
    </source>
</evidence>
<dbReference type="InterPro" id="IPR029028">
    <property type="entry name" value="Alpha/beta_knot_MTases"/>
</dbReference>
<evidence type="ECO:0000256" key="3">
    <source>
        <dbReference type="ARBA" id="ARBA00007630"/>
    </source>
</evidence>
<reference evidence="19 20" key="1">
    <citation type="submission" date="2016-05" db="EMBL/GenBank/DDBJ databases">
        <authorList>
            <person name="Lavstsen T."/>
            <person name="Jespersen J.S."/>
        </authorList>
    </citation>
    <scope>NUCLEOTIDE SEQUENCE [LARGE SCALE GENOMIC DNA]</scope>
    <source>
        <strain evidence="19 20">B7-9</strain>
    </source>
</reference>
<dbReference type="Gene3D" id="1.10.1270.20">
    <property type="entry name" value="tRNA(m1g37)methyltransferase, domain 2"/>
    <property type="match status" value="1"/>
</dbReference>
<feature type="domain" description="tRNA methyltransferase TRMD/TRM10-type" evidence="18">
    <location>
        <begin position="1"/>
        <end position="222"/>
    </location>
</feature>
<evidence type="ECO:0000256" key="10">
    <source>
        <dbReference type="ARBA" id="ARBA00022691"/>
    </source>
</evidence>
<feature type="binding site" evidence="15 16">
    <location>
        <position position="111"/>
    </location>
    <ligand>
        <name>S-adenosyl-L-methionine</name>
        <dbReference type="ChEBI" id="CHEBI:59789"/>
    </ligand>
</feature>
<evidence type="ECO:0000256" key="11">
    <source>
        <dbReference type="ARBA" id="ARBA00022694"/>
    </source>
</evidence>
<feature type="binding site" evidence="15 16">
    <location>
        <begin position="131"/>
        <end position="136"/>
    </location>
    <ligand>
        <name>S-adenosyl-L-methionine</name>
        <dbReference type="ChEBI" id="CHEBI:59789"/>
    </ligand>
</feature>
<dbReference type="RefSeq" id="WP_097652187.1">
    <property type="nucleotide sequence ID" value="NZ_LYXE01000078.1"/>
</dbReference>
<evidence type="ECO:0000256" key="7">
    <source>
        <dbReference type="ARBA" id="ARBA00022490"/>
    </source>
</evidence>
<accession>A0A2H3KPC1</accession>
<evidence type="ECO:0000256" key="4">
    <source>
        <dbReference type="ARBA" id="ARBA00011738"/>
    </source>
</evidence>
<keyword evidence="10 15" id="KW-0949">S-adenosyl-L-methionine</keyword>
<evidence type="ECO:0000256" key="16">
    <source>
        <dbReference type="PIRSR" id="PIRSR000386-1"/>
    </source>
</evidence>
<comment type="caution">
    <text evidence="19">The sequence shown here is derived from an EMBL/GenBank/DDBJ whole genome shotgun (WGS) entry which is preliminary data.</text>
</comment>
<dbReference type="SUPFAM" id="SSF75217">
    <property type="entry name" value="alpha/beta knot"/>
    <property type="match status" value="1"/>
</dbReference>
<evidence type="ECO:0000256" key="14">
    <source>
        <dbReference type="ARBA" id="ARBA00047783"/>
    </source>
</evidence>
<dbReference type="InterPro" id="IPR002649">
    <property type="entry name" value="tRNA_m1G_MeTrfase_TrmD"/>
</dbReference>
<dbReference type="Proteomes" id="UP000220922">
    <property type="component" value="Unassembled WGS sequence"/>
</dbReference>
<evidence type="ECO:0000256" key="8">
    <source>
        <dbReference type="ARBA" id="ARBA00022603"/>
    </source>
</evidence>
<dbReference type="AlphaFoldDB" id="A0A2H3KPC1"/>
<keyword evidence="8 15" id="KW-0489">Methyltransferase</keyword>
<dbReference type="GO" id="GO:0005829">
    <property type="term" value="C:cytosol"/>
    <property type="evidence" value="ECO:0007669"/>
    <property type="project" value="TreeGrafter"/>
</dbReference>
<dbReference type="FunFam" id="3.40.1280.10:FF:000001">
    <property type="entry name" value="tRNA (guanine-N(1)-)-methyltransferase"/>
    <property type="match status" value="1"/>
</dbReference>
<dbReference type="InterPro" id="IPR023148">
    <property type="entry name" value="tRNA_m1G_MeTrfase_C_sf"/>
</dbReference>
<dbReference type="InterPro" id="IPR016009">
    <property type="entry name" value="tRNA_MeTrfase_TRMD/TRM10"/>
</dbReference>
<dbReference type="HAMAP" id="MF_00605">
    <property type="entry name" value="TrmD"/>
    <property type="match status" value="1"/>
</dbReference>
<evidence type="ECO:0000313" key="19">
    <source>
        <dbReference type="EMBL" id="PDV99269.1"/>
    </source>
</evidence>
<dbReference type="Pfam" id="PF01746">
    <property type="entry name" value="tRNA_m1G_MT"/>
    <property type="match status" value="1"/>
</dbReference>
<evidence type="ECO:0000256" key="5">
    <source>
        <dbReference type="ARBA" id="ARBA00012807"/>
    </source>
</evidence>
<gene>
    <name evidence="15" type="primary">trmD</name>
    <name evidence="19" type="ORF">A9Q02_12980</name>
</gene>
<dbReference type="EMBL" id="LYXE01000078">
    <property type="protein sequence ID" value="PDV99269.1"/>
    <property type="molecule type" value="Genomic_DNA"/>
</dbReference>
<sequence>MKFDLLTLFPAMFTGPLTESILKRAQQAGHITVQMHNIRDWATDRHRTADDAPYGGGAGMVMKAEPLAAAIRAVRGEDDPPVILLSPDGETFTQALAHELATYPRLLLVCGHYEGVDERVREHLITRELSIGDYVLTGGELAAMVIVDAVARLVPGVIDAASITEESHSDYLLEYPHYTRPAVWDGQAVPPVLLSGHHGEVARWRRQERLRRTWLRRPDLLERANAAGLLTDADRTFLASLQAPD</sequence>
<proteinExistence type="inferred from homology"/>
<evidence type="ECO:0000256" key="6">
    <source>
        <dbReference type="ARBA" id="ARBA00014679"/>
    </source>
</evidence>
<organism evidence="19 20">
    <name type="scientific">Candidatus Chloroploca asiatica</name>
    <dbReference type="NCBI Taxonomy" id="1506545"/>
    <lineage>
        <taxon>Bacteria</taxon>
        <taxon>Bacillati</taxon>
        <taxon>Chloroflexota</taxon>
        <taxon>Chloroflexia</taxon>
        <taxon>Chloroflexales</taxon>
        <taxon>Chloroflexineae</taxon>
        <taxon>Oscillochloridaceae</taxon>
        <taxon>Candidatus Chloroploca</taxon>
    </lineage>
</organism>
<keyword evidence="20" id="KW-1185">Reference proteome</keyword>
<dbReference type="GO" id="GO:0002939">
    <property type="term" value="P:tRNA N1-guanine methylation"/>
    <property type="evidence" value="ECO:0007669"/>
    <property type="project" value="TreeGrafter"/>
</dbReference>
<comment type="catalytic activity">
    <reaction evidence="14 15 17">
        <text>guanosine(37) in tRNA + S-adenosyl-L-methionine = N(1)-methylguanosine(37) in tRNA + S-adenosyl-L-homocysteine + H(+)</text>
        <dbReference type="Rhea" id="RHEA:36899"/>
        <dbReference type="Rhea" id="RHEA-COMP:10145"/>
        <dbReference type="Rhea" id="RHEA-COMP:10147"/>
        <dbReference type="ChEBI" id="CHEBI:15378"/>
        <dbReference type="ChEBI" id="CHEBI:57856"/>
        <dbReference type="ChEBI" id="CHEBI:59789"/>
        <dbReference type="ChEBI" id="CHEBI:73542"/>
        <dbReference type="ChEBI" id="CHEBI:74269"/>
        <dbReference type="EC" id="2.1.1.228"/>
    </reaction>
</comment>
<keyword evidence="9 15" id="KW-0808">Transferase</keyword>
<evidence type="ECO:0000256" key="17">
    <source>
        <dbReference type="RuleBase" id="RU003464"/>
    </source>
</evidence>
<comment type="subcellular location">
    <subcellularLocation>
        <location evidence="2 15 17">Cytoplasm</location>
    </subcellularLocation>
</comment>
<dbReference type="EC" id="2.1.1.228" evidence="5 15"/>
<dbReference type="PANTHER" id="PTHR46417">
    <property type="entry name" value="TRNA (GUANINE-N(1)-)-METHYLTRANSFERASE"/>
    <property type="match status" value="1"/>
</dbReference>
<evidence type="ECO:0000256" key="15">
    <source>
        <dbReference type="HAMAP-Rule" id="MF_00605"/>
    </source>
</evidence>